<feature type="transmembrane region" description="Helical" evidence="1">
    <location>
        <begin position="35"/>
        <end position="61"/>
    </location>
</feature>
<evidence type="ECO:0000313" key="3">
    <source>
        <dbReference type="Proteomes" id="UP000253437"/>
    </source>
</evidence>
<protein>
    <submittedName>
        <fullName evidence="2">Uncharacterized protein</fullName>
    </submittedName>
</protein>
<proteinExistence type="predicted"/>
<gene>
    <name evidence="2" type="ORF">DS957_003470</name>
</gene>
<accession>A0A8B3DME4</accession>
<dbReference type="EMBL" id="QOUW02000007">
    <property type="protein sequence ID" value="RIW17842.1"/>
    <property type="molecule type" value="Genomic_DNA"/>
</dbReference>
<dbReference type="AlphaFoldDB" id="A0A8B3DME4"/>
<keyword evidence="1" id="KW-0812">Transmembrane</keyword>
<organism evidence="2 3">
    <name type="scientific">Vibrio harveyi</name>
    <name type="common">Beneckea harveyi</name>
    <dbReference type="NCBI Taxonomy" id="669"/>
    <lineage>
        <taxon>Bacteria</taxon>
        <taxon>Pseudomonadati</taxon>
        <taxon>Pseudomonadota</taxon>
        <taxon>Gammaproteobacteria</taxon>
        <taxon>Vibrionales</taxon>
        <taxon>Vibrionaceae</taxon>
        <taxon>Vibrio</taxon>
    </lineage>
</organism>
<name>A0A8B3DME4_VIBHA</name>
<comment type="caution">
    <text evidence="2">The sequence shown here is derived from an EMBL/GenBank/DDBJ whole genome shotgun (WGS) entry which is preliminary data.</text>
</comment>
<evidence type="ECO:0000313" key="2">
    <source>
        <dbReference type="EMBL" id="RIW17842.1"/>
    </source>
</evidence>
<sequence length="93" mass="10926">MFKMIKNPETGETCIRPMLVGSIKNKYLRRFAIMAAYPFTLLVTFAINYICLAGGFVLRFIGMTFKHIGMLFQPPWKSQVWDRPRTSKDEWMQ</sequence>
<dbReference type="Proteomes" id="UP000253437">
    <property type="component" value="Unassembled WGS sequence"/>
</dbReference>
<keyword evidence="1" id="KW-1133">Transmembrane helix</keyword>
<dbReference type="RefSeq" id="WP_114091644.1">
    <property type="nucleotide sequence ID" value="NZ_QOUW02000007.1"/>
</dbReference>
<reference evidence="2 3" key="1">
    <citation type="submission" date="2018-08" db="EMBL/GenBank/DDBJ databases">
        <title>Vibrio harveyi strains pathogenic to white snook Centropomus viridis Lockington (1877) and potential probiotic bacteria.</title>
        <authorList>
            <person name="Soto-Rodriguez S."/>
            <person name="Gomez-Gil B."/>
            <person name="Lozano-Olvera R."/>
        </authorList>
    </citation>
    <scope>NUCLEOTIDE SEQUENCE [LARGE SCALE GENOMIC DNA]</scope>
    <source>
        <strain evidence="2 3">CAIM 1508</strain>
    </source>
</reference>
<evidence type="ECO:0000256" key="1">
    <source>
        <dbReference type="SAM" id="Phobius"/>
    </source>
</evidence>
<keyword evidence="1" id="KW-0472">Membrane</keyword>